<keyword evidence="8" id="KW-0653">Protein transport</keyword>
<dbReference type="EMBL" id="JAJVKT010000019">
    <property type="protein sequence ID" value="MCE7509966.1"/>
    <property type="molecule type" value="Genomic_DNA"/>
</dbReference>
<evidence type="ECO:0000313" key="12">
    <source>
        <dbReference type="EMBL" id="MCE7509966.1"/>
    </source>
</evidence>
<evidence type="ECO:0000313" key="13">
    <source>
        <dbReference type="Proteomes" id="UP001107961"/>
    </source>
</evidence>
<keyword evidence="5" id="KW-0813">Transport</keyword>
<keyword evidence="12" id="KW-0969">Cilium</keyword>
<evidence type="ECO:0000256" key="8">
    <source>
        <dbReference type="ARBA" id="ARBA00022927"/>
    </source>
</evidence>
<dbReference type="Pfam" id="PF02108">
    <property type="entry name" value="FliH"/>
    <property type="match status" value="1"/>
</dbReference>
<dbReference type="GO" id="GO:0009288">
    <property type="term" value="C:bacterial-type flagellum"/>
    <property type="evidence" value="ECO:0007669"/>
    <property type="project" value="InterPro"/>
</dbReference>
<keyword evidence="6" id="KW-0963">Cytoplasm</keyword>
<feature type="compositionally biased region" description="Basic and acidic residues" evidence="10">
    <location>
        <begin position="37"/>
        <end position="46"/>
    </location>
</feature>
<keyword evidence="12" id="KW-0282">Flagellum</keyword>
<dbReference type="GO" id="GO:0003774">
    <property type="term" value="F:cytoskeletal motor activity"/>
    <property type="evidence" value="ECO:0007669"/>
    <property type="project" value="InterPro"/>
</dbReference>
<evidence type="ECO:0000256" key="1">
    <source>
        <dbReference type="ARBA" id="ARBA00003041"/>
    </source>
</evidence>
<dbReference type="GO" id="GO:0044781">
    <property type="term" value="P:bacterial-type flagellum organization"/>
    <property type="evidence" value="ECO:0007669"/>
    <property type="project" value="UniProtKB-KW"/>
</dbReference>
<dbReference type="AlphaFoldDB" id="A0A9Q3W686"/>
<dbReference type="Proteomes" id="UP001107961">
    <property type="component" value="Unassembled WGS sequence"/>
</dbReference>
<keyword evidence="9" id="KW-1006">Bacterial flagellum protein export</keyword>
<feature type="region of interest" description="Disordered" evidence="10">
    <location>
        <begin position="53"/>
        <end position="72"/>
    </location>
</feature>
<dbReference type="PANTHER" id="PTHR34982:SF1">
    <property type="entry name" value="FLAGELLAR ASSEMBLY PROTEIN FLIH"/>
    <property type="match status" value="1"/>
</dbReference>
<sequence>MSDSTAPKTSWQRWRMGDLERPRAERPGDRAAQPQRPADKNFDARAELNALRRQVRDQAYQEGHQAGFEAGQKQGYSQGLEQGRRDGEQQAREQAAASLAPLAELAAQFQNAVQTLDRQIADDLVDLALAVGRQLAGEALAAKPEQVLALVRELLHQEPQLGAHPRLWLHPDDLALVEEHLAVELTAAGWQARVDPDLQRGGCRVTGDAGERDASRACRWDMLLAKLRRQPRENET</sequence>
<dbReference type="InterPro" id="IPR018035">
    <property type="entry name" value="Flagellar_FliH/T3SS_HrpE"/>
</dbReference>
<reference evidence="12" key="1">
    <citation type="submission" date="2022-01" db="EMBL/GenBank/DDBJ databases">
        <authorList>
            <person name="Karlyshev A.V."/>
            <person name="Jaspars M."/>
        </authorList>
    </citation>
    <scope>NUCLEOTIDE SEQUENCE</scope>
    <source>
        <strain evidence="12">AGSA3-2</strain>
    </source>
</reference>
<keyword evidence="7" id="KW-1005">Bacterial flagellum biogenesis</keyword>
<dbReference type="RefSeq" id="WP_233917117.1">
    <property type="nucleotide sequence ID" value="NZ_CBDDTQ010000006.1"/>
</dbReference>
<evidence type="ECO:0000256" key="5">
    <source>
        <dbReference type="ARBA" id="ARBA00022448"/>
    </source>
</evidence>
<organism evidence="12 13">
    <name type="scientific">Alloalcanivorax xenomutans</name>
    <dbReference type="NCBI Taxonomy" id="1094342"/>
    <lineage>
        <taxon>Bacteria</taxon>
        <taxon>Pseudomonadati</taxon>
        <taxon>Pseudomonadota</taxon>
        <taxon>Gammaproteobacteria</taxon>
        <taxon>Oceanospirillales</taxon>
        <taxon>Alcanivoracaceae</taxon>
        <taxon>Alloalcanivorax</taxon>
    </lineage>
</organism>
<keyword evidence="12" id="KW-0966">Cell projection</keyword>
<evidence type="ECO:0000256" key="4">
    <source>
        <dbReference type="ARBA" id="ARBA00016507"/>
    </source>
</evidence>
<proteinExistence type="inferred from homology"/>
<dbReference type="GO" id="GO:0005829">
    <property type="term" value="C:cytosol"/>
    <property type="evidence" value="ECO:0007669"/>
    <property type="project" value="TreeGrafter"/>
</dbReference>
<dbReference type="GO" id="GO:0015031">
    <property type="term" value="P:protein transport"/>
    <property type="evidence" value="ECO:0007669"/>
    <property type="project" value="UniProtKB-KW"/>
</dbReference>
<feature type="compositionally biased region" description="Basic and acidic residues" evidence="10">
    <location>
        <begin position="15"/>
        <end position="29"/>
    </location>
</feature>
<comment type="caution">
    <text evidence="12">The sequence shown here is derived from an EMBL/GenBank/DDBJ whole genome shotgun (WGS) entry which is preliminary data.</text>
</comment>
<evidence type="ECO:0000256" key="3">
    <source>
        <dbReference type="ARBA" id="ARBA00006602"/>
    </source>
</evidence>
<comment type="subcellular location">
    <subcellularLocation>
        <location evidence="2">Cytoplasm</location>
    </subcellularLocation>
</comment>
<name>A0A9Q3W686_9GAMM</name>
<protein>
    <recommendedName>
        <fullName evidence="4">Flagellar assembly protein FliH</fullName>
    </recommendedName>
</protein>
<dbReference type="PANTHER" id="PTHR34982">
    <property type="entry name" value="YOP PROTEINS TRANSLOCATION PROTEIN L"/>
    <property type="match status" value="1"/>
</dbReference>
<accession>A0A9Q3W686</accession>
<dbReference type="InterPro" id="IPR000563">
    <property type="entry name" value="Flag_FliH"/>
</dbReference>
<evidence type="ECO:0000256" key="9">
    <source>
        <dbReference type="ARBA" id="ARBA00023225"/>
    </source>
</evidence>
<keyword evidence="13" id="KW-1185">Reference proteome</keyword>
<dbReference type="NCBIfam" id="NF004270">
    <property type="entry name" value="PRK05687.2-1"/>
    <property type="match status" value="1"/>
</dbReference>
<feature type="region of interest" description="Disordered" evidence="10">
    <location>
        <begin position="1"/>
        <end position="46"/>
    </location>
</feature>
<evidence type="ECO:0000256" key="2">
    <source>
        <dbReference type="ARBA" id="ARBA00004496"/>
    </source>
</evidence>
<dbReference type="InterPro" id="IPR051472">
    <property type="entry name" value="T3SS_Stator/FliH"/>
</dbReference>
<evidence type="ECO:0000259" key="11">
    <source>
        <dbReference type="Pfam" id="PF02108"/>
    </source>
</evidence>
<feature type="compositionally biased region" description="Polar residues" evidence="10">
    <location>
        <begin position="1"/>
        <end position="12"/>
    </location>
</feature>
<evidence type="ECO:0000256" key="6">
    <source>
        <dbReference type="ARBA" id="ARBA00022490"/>
    </source>
</evidence>
<dbReference type="KEGG" id="axe:P40_16040"/>
<evidence type="ECO:0000256" key="7">
    <source>
        <dbReference type="ARBA" id="ARBA00022795"/>
    </source>
</evidence>
<gene>
    <name evidence="12" type="ORF">LZG35_15115</name>
</gene>
<dbReference type="GO" id="GO:0071973">
    <property type="term" value="P:bacterial-type flagellum-dependent cell motility"/>
    <property type="evidence" value="ECO:0007669"/>
    <property type="project" value="InterPro"/>
</dbReference>
<dbReference type="PRINTS" id="PR01003">
    <property type="entry name" value="FLGFLIH"/>
</dbReference>
<feature type="domain" description="Flagellar assembly protein FliH/Type III secretion system HrpE" evidence="11">
    <location>
        <begin position="99"/>
        <end position="221"/>
    </location>
</feature>
<evidence type="ECO:0000256" key="10">
    <source>
        <dbReference type="SAM" id="MobiDB-lite"/>
    </source>
</evidence>
<comment type="similarity">
    <text evidence="3">Belongs to the FliH family.</text>
</comment>
<comment type="function">
    <text evidence="1">Needed for flagellar regrowth and assembly.</text>
</comment>